<dbReference type="InterPro" id="IPR050174">
    <property type="entry name" value="Protocadherin/Cadherin-CA"/>
</dbReference>
<reference evidence="10 11" key="1">
    <citation type="submission" date="2024-11" db="EMBL/GenBank/DDBJ databases">
        <title>Adaptive evolution of stress response genes in parasites aligns with host niche diversity.</title>
        <authorList>
            <person name="Hahn C."/>
            <person name="Resl P."/>
        </authorList>
    </citation>
    <scope>NUCLEOTIDE SEQUENCE [LARGE SCALE GENOMIC DNA]</scope>
    <source>
        <strain evidence="10">EGGRZ-B1_66</strain>
        <tissue evidence="10">Body</tissue>
    </source>
</reference>
<evidence type="ECO:0000313" key="10">
    <source>
        <dbReference type="EMBL" id="KAL3311218.1"/>
    </source>
</evidence>
<dbReference type="GO" id="GO:0016020">
    <property type="term" value="C:membrane"/>
    <property type="evidence" value="ECO:0007669"/>
    <property type="project" value="UniProtKB-SubCell"/>
</dbReference>
<dbReference type="Gene3D" id="2.60.40.60">
    <property type="entry name" value="Cadherins"/>
    <property type="match status" value="3"/>
</dbReference>
<gene>
    <name evidence="10" type="primary">CDH23</name>
    <name evidence="10" type="ORF">Ciccas_010202</name>
</gene>
<evidence type="ECO:0000256" key="6">
    <source>
        <dbReference type="ARBA" id="ARBA00023136"/>
    </source>
</evidence>
<keyword evidence="11" id="KW-1185">Reference proteome</keyword>
<feature type="domain" description="Cadherin" evidence="9">
    <location>
        <begin position="3"/>
        <end position="56"/>
    </location>
</feature>
<dbReference type="InterPro" id="IPR015919">
    <property type="entry name" value="Cadherin-like_sf"/>
</dbReference>
<dbReference type="PROSITE" id="PS00232">
    <property type="entry name" value="CADHERIN_1"/>
    <property type="match status" value="1"/>
</dbReference>
<evidence type="ECO:0000256" key="3">
    <source>
        <dbReference type="ARBA" id="ARBA00022737"/>
    </source>
</evidence>
<keyword evidence="4 8" id="KW-0106">Calcium</keyword>
<dbReference type="GO" id="GO:0005509">
    <property type="term" value="F:calcium ion binding"/>
    <property type="evidence" value="ECO:0007669"/>
    <property type="project" value="UniProtKB-UniRule"/>
</dbReference>
<keyword evidence="5" id="KW-1133">Transmembrane helix</keyword>
<dbReference type="EMBL" id="JBJKFK010002361">
    <property type="protein sequence ID" value="KAL3311218.1"/>
    <property type="molecule type" value="Genomic_DNA"/>
</dbReference>
<dbReference type="CDD" id="cd11304">
    <property type="entry name" value="Cadherin_repeat"/>
    <property type="match status" value="3"/>
</dbReference>
<dbReference type="AlphaFoldDB" id="A0ABD2PVU7"/>
<comment type="subcellular location">
    <subcellularLocation>
        <location evidence="1">Membrane</location>
        <topology evidence="1">Single-pass membrane protein</topology>
    </subcellularLocation>
</comment>
<dbReference type="PANTHER" id="PTHR24028">
    <property type="entry name" value="CADHERIN-87A"/>
    <property type="match status" value="1"/>
</dbReference>
<name>A0ABD2PVU7_9PLAT</name>
<comment type="caution">
    <text evidence="10">The sequence shown here is derived from an EMBL/GenBank/DDBJ whole genome shotgun (WGS) entry which is preliminary data.</text>
</comment>
<dbReference type="InterPro" id="IPR002126">
    <property type="entry name" value="Cadherin-like_dom"/>
</dbReference>
<dbReference type="InterPro" id="IPR020894">
    <property type="entry name" value="Cadherin_CS"/>
</dbReference>
<evidence type="ECO:0000256" key="4">
    <source>
        <dbReference type="ARBA" id="ARBA00022837"/>
    </source>
</evidence>
<accession>A0ABD2PVU7</accession>
<evidence type="ECO:0000256" key="8">
    <source>
        <dbReference type="PROSITE-ProRule" id="PRU00043"/>
    </source>
</evidence>
<keyword evidence="2" id="KW-0812">Transmembrane</keyword>
<feature type="non-terminal residue" evidence="10">
    <location>
        <position position="306"/>
    </location>
</feature>
<evidence type="ECO:0000256" key="1">
    <source>
        <dbReference type="ARBA" id="ARBA00004167"/>
    </source>
</evidence>
<feature type="domain" description="Cadherin" evidence="9">
    <location>
        <begin position="71"/>
        <end position="222"/>
    </location>
</feature>
<keyword evidence="3" id="KW-0677">Repeat</keyword>
<sequence>MDVETKQPKLKIVQKLDREKCLGYNLILTAVDSRGMNSSLPIVVRVQNVNDNAPRIILPRESGNNHPRFLVKESDRPGKQIAKLIAIDPDEINDSMNRHQNLDYFANPKECSYSPNEANIRTLYEGSHSPDAGKSSVTLKFDKTTDVQLLKMFDLNPNGILMLKQSLDFEKLVNNAPSQVQNQGWIDLNLKIIAEDSGKPALSTSTTITIRLIDENDNSPSILVERLKQPGHDLSRDQNPNHLYVAENSAPGLQVAMMMVEDKDYGMNGQVSCQIEDAHSSRDFDFAANRHFKGSKFFVLSEEPMF</sequence>
<dbReference type="PROSITE" id="PS50268">
    <property type="entry name" value="CADHERIN_2"/>
    <property type="match status" value="2"/>
</dbReference>
<proteinExistence type="predicted"/>
<evidence type="ECO:0000313" key="11">
    <source>
        <dbReference type="Proteomes" id="UP001626550"/>
    </source>
</evidence>
<dbReference type="PANTHER" id="PTHR24028:SF146">
    <property type="entry name" value="CADHERIN 96CB, ISOFORM D-RELATED"/>
    <property type="match status" value="1"/>
</dbReference>
<keyword evidence="7" id="KW-0325">Glycoprotein</keyword>
<organism evidence="10 11">
    <name type="scientific">Cichlidogyrus casuarinus</name>
    <dbReference type="NCBI Taxonomy" id="1844966"/>
    <lineage>
        <taxon>Eukaryota</taxon>
        <taxon>Metazoa</taxon>
        <taxon>Spiralia</taxon>
        <taxon>Lophotrochozoa</taxon>
        <taxon>Platyhelminthes</taxon>
        <taxon>Monogenea</taxon>
        <taxon>Monopisthocotylea</taxon>
        <taxon>Dactylogyridea</taxon>
        <taxon>Ancyrocephalidae</taxon>
        <taxon>Cichlidogyrus</taxon>
    </lineage>
</organism>
<evidence type="ECO:0000259" key="9">
    <source>
        <dbReference type="PROSITE" id="PS50268"/>
    </source>
</evidence>
<dbReference type="Proteomes" id="UP001626550">
    <property type="component" value="Unassembled WGS sequence"/>
</dbReference>
<evidence type="ECO:0000256" key="7">
    <source>
        <dbReference type="ARBA" id="ARBA00023180"/>
    </source>
</evidence>
<protein>
    <submittedName>
        <fullName evidence="10">Cadherin-23</fullName>
    </submittedName>
</protein>
<dbReference type="PRINTS" id="PR00205">
    <property type="entry name" value="CADHERIN"/>
</dbReference>
<keyword evidence="6" id="KW-0472">Membrane</keyword>
<evidence type="ECO:0000256" key="2">
    <source>
        <dbReference type="ARBA" id="ARBA00022692"/>
    </source>
</evidence>
<evidence type="ECO:0000256" key="5">
    <source>
        <dbReference type="ARBA" id="ARBA00022989"/>
    </source>
</evidence>
<dbReference type="SMART" id="SM00112">
    <property type="entry name" value="CA"/>
    <property type="match status" value="2"/>
</dbReference>
<dbReference type="SUPFAM" id="SSF49313">
    <property type="entry name" value="Cadherin-like"/>
    <property type="match status" value="3"/>
</dbReference>